<comment type="caution">
    <text evidence="4">The sequence shown here is derived from an EMBL/GenBank/DDBJ whole genome shotgun (WGS) entry which is preliminary data.</text>
</comment>
<reference evidence="4" key="1">
    <citation type="submission" date="2021-02" db="EMBL/GenBank/DDBJ databases">
        <authorList>
            <person name="Han P."/>
        </authorList>
    </citation>
    <scope>NUCLEOTIDE SEQUENCE</scope>
    <source>
        <strain evidence="4">Nitrosomonas nitrosa 18-3D</strain>
    </source>
</reference>
<dbReference type="GO" id="GO:0043886">
    <property type="term" value="F:structural constituent of carboxysome shell"/>
    <property type="evidence" value="ECO:0007669"/>
    <property type="project" value="InterPro"/>
</dbReference>
<gene>
    <name evidence="4" type="ORF">NMYAN_120011</name>
</gene>
<accession>A0A8H8YX75</accession>
<proteinExistence type="inferred from homology"/>
<sequence>MRQVSEGIAVATLSGRDLALQRRKVMALHGKTGFYQKKLNQRVEAVHKTRSTASTSSTIDSAFKTLDSESDRQFAAATNGRSVSRARRNAMNSKGKAAIKSASSMPSGRRRSSQHHIVTSNNPLTKVEHALSEKSCGCGSCSCGKAEQEFSNVRNASVTNVDQIIADAAQALPNTNIKMADSLNSRVFARARRAALAQDGKAGLKRVSQVAKIATSMPDMDWQTAIVKGASGRQVAMQRRLVCSLAGRTNVISKEDSRPSGRTRSTRSLLAPQKVEQGHTLSGHTVTGTMVERSKKVTGNEPGSCRPITGTEYIGVEQFQELCTTQPEPAPAKVNISSTLRNHKITGTELSQSKKITGDEPGSCRNVTGTEYLAAEHFEEFCPSKPAPAPLKVNVDWTEKEKAVTGTSVINTEKVTGNEQGSDRAITGTNYTRQSRDTAPDKVVISHTSHGRPVTGTAVGHTSKITGDESGACHNLVTGTEYLSAEQFKDICRSEPPVTPHKVSVMSSRGNLPVSGTEVGRSSSVTGDEPGSCHSITGTQYYNVSDFGELCNVNGPRKVNSMQTLTNQTVTGTEVGHSPKVTGDDKGGCKPVTGTDYVGANPEGCTVSTPISPVAKVLVDQTWRGQSVTGSYVGRSQKVTGNEYGECTPISGTPYIGRNQYSNFCESSSLVAQEANLPASANISAIAVTGDRPGANGSTMTGDDRGICELITGTPYIGADNIASKCLSSGRFVPRARASKESTLPPPPADFSIKTPARQAQERRNGNDTITGCVYTDERITGPVNKAGGLITGTPEFRHRDSKNQQIEQEVTIAAAQRLTGEGNQTGRPITGDAWFVQNRVTGTEGASSLTRNLSIRGEPRGGGINAQQFREMERPSVPESRITGSAGSATKGAVVTVSGGARA</sequence>
<feature type="compositionally biased region" description="Low complexity" evidence="3">
    <location>
        <begin position="93"/>
        <end position="104"/>
    </location>
</feature>
<dbReference type="AlphaFoldDB" id="A0A8H8YX75"/>
<organism evidence="4 5">
    <name type="scientific">Nitrosomonas nitrosa</name>
    <dbReference type="NCBI Taxonomy" id="52442"/>
    <lineage>
        <taxon>Bacteria</taxon>
        <taxon>Pseudomonadati</taxon>
        <taxon>Pseudomonadota</taxon>
        <taxon>Betaproteobacteria</taxon>
        <taxon>Nitrosomonadales</taxon>
        <taxon>Nitrosomonadaceae</taxon>
        <taxon>Nitrosomonas</taxon>
    </lineage>
</organism>
<dbReference type="Pfam" id="PF12288">
    <property type="entry name" value="CsoS2_M"/>
    <property type="match status" value="1"/>
</dbReference>
<feature type="region of interest" description="Disordered" evidence="3">
    <location>
        <begin position="738"/>
        <end position="763"/>
    </location>
</feature>
<evidence type="ECO:0000256" key="1">
    <source>
        <dbReference type="ARBA" id="ARBA00022737"/>
    </source>
</evidence>
<dbReference type="EMBL" id="CAJNAP010000004">
    <property type="protein sequence ID" value="CAE6492492.1"/>
    <property type="molecule type" value="Genomic_DNA"/>
</dbReference>
<name>A0A8H8YX75_9PROT</name>
<protein>
    <submittedName>
        <fullName evidence="4">Carboxysome shell protein</fullName>
    </submittedName>
</protein>
<evidence type="ECO:0000256" key="2">
    <source>
        <dbReference type="ARBA" id="ARBA00024044"/>
    </source>
</evidence>
<comment type="similarity">
    <text evidence="2">Belongs to the CsoS2 family.</text>
</comment>
<dbReference type="InterPro" id="IPR020990">
    <property type="entry name" value="CSOS2/2B"/>
</dbReference>
<evidence type="ECO:0000313" key="4">
    <source>
        <dbReference type="EMBL" id="CAE6492492.1"/>
    </source>
</evidence>
<feature type="region of interest" description="Disordered" evidence="3">
    <location>
        <begin position="499"/>
        <end position="531"/>
    </location>
</feature>
<evidence type="ECO:0000256" key="3">
    <source>
        <dbReference type="SAM" id="MobiDB-lite"/>
    </source>
</evidence>
<feature type="region of interest" description="Disordered" evidence="3">
    <location>
        <begin position="872"/>
        <end position="904"/>
    </location>
</feature>
<dbReference type="RefSeq" id="WP_204799349.1">
    <property type="nucleotide sequence ID" value="NZ_CAJNAP010000004.1"/>
</dbReference>
<keyword evidence="1" id="KW-0677">Repeat</keyword>
<evidence type="ECO:0000313" key="5">
    <source>
        <dbReference type="Proteomes" id="UP000601736"/>
    </source>
</evidence>
<feature type="region of interest" description="Disordered" evidence="3">
    <location>
        <begin position="74"/>
        <end position="116"/>
    </location>
</feature>
<dbReference type="Proteomes" id="UP000601736">
    <property type="component" value="Unassembled WGS sequence"/>
</dbReference>